<dbReference type="InterPro" id="IPR016064">
    <property type="entry name" value="NAD/diacylglycerol_kinase_sf"/>
</dbReference>
<sequence length="421" mass="47165">MSEETATLQVTIPQNPAKTLRLTLNGPESMLETGPRLTALSLDTIEVTHEMLDSLSSYEISVIESTKAGRHSSYSSFYTAILKPLFSALNIRHSYLQTTSASSLQEYAAAADLSRPSAKLLYLFLSGDTSVFEFVNCLFPRIQDTEISGYSGSTPNVTILPFPHGTGNALCNSLKLFNDIESIKALFRLCPRHLPLYQLQSHTKLESKNLSLDHFSQKKAIFFLVVASWCLHSTLVFESDKPEMRAKYGPERFRIAAMKILEKNPHFRARITFQPDSKSLFYNHGSGSWLSDTSKTSSSEQVTDLSYFLLAAVSNFEKTFMISPHSVVAEDQLHILAIPHIPSDDIMTLMNAAYDSGTHVQDKRVYYSYLEKSSSLELFISDEMHPSLSTICLDGSSWEVTGKDRKLTFSTVQQSFLHFLS</sequence>
<dbReference type="InterPro" id="IPR050187">
    <property type="entry name" value="Lipid_Phosphate_FormReg"/>
</dbReference>
<dbReference type="PANTHER" id="PTHR12358:SF108">
    <property type="entry name" value="DAGKC DOMAIN-CONTAINING PROTEIN"/>
    <property type="match status" value="1"/>
</dbReference>
<dbReference type="AlphaFoldDB" id="A0A1E3NT08"/>
<dbReference type="PANTHER" id="PTHR12358">
    <property type="entry name" value="SPHINGOSINE KINASE"/>
    <property type="match status" value="1"/>
</dbReference>
<proteinExistence type="predicted"/>
<dbReference type="GO" id="GO:0016020">
    <property type="term" value="C:membrane"/>
    <property type="evidence" value="ECO:0007669"/>
    <property type="project" value="TreeGrafter"/>
</dbReference>
<dbReference type="InterPro" id="IPR017438">
    <property type="entry name" value="ATP-NAD_kinase_N"/>
</dbReference>
<evidence type="ECO:0000313" key="3">
    <source>
        <dbReference type="Proteomes" id="UP000094455"/>
    </source>
</evidence>
<protein>
    <recommendedName>
        <fullName evidence="1">DAGKc domain-containing protein</fullName>
    </recommendedName>
</protein>
<feature type="domain" description="DAGKc" evidence="1">
    <location>
        <begin position="66"/>
        <end position="182"/>
    </location>
</feature>
<evidence type="ECO:0000259" key="1">
    <source>
        <dbReference type="Pfam" id="PF00781"/>
    </source>
</evidence>
<dbReference type="Gene3D" id="3.40.50.10330">
    <property type="entry name" value="Probable inorganic polyphosphate/atp-NAD kinase, domain 1"/>
    <property type="match status" value="1"/>
</dbReference>
<dbReference type="Pfam" id="PF00781">
    <property type="entry name" value="DAGK_cat"/>
    <property type="match status" value="1"/>
</dbReference>
<dbReference type="GeneID" id="30180441"/>
<dbReference type="GO" id="GO:0001727">
    <property type="term" value="F:lipid kinase activity"/>
    <property type="evidence" value="ECO:0007669"/>
    <property type="project" value="TreeGrafter"/>
</dbReference>
<gene>
    <name evidence="2" type="ORF">PICMEDRAFT_70839</name>
</gene>
<reference evidence="2 3" key="1">
    <citation type="journal article" date="2016" name="Proc. Natl. Acad. Sci. U.S.A.">
        <title>Comparative genomics of biotechnologically important yeasts.</title>
        <authorList>
            <person name="Riley R."/>
            <person name="Haridas S."/>
            <person name="Wolfe K.H."/>
            <person name="Lopes M.R."/>
            <person name="Hittinger C.T."/>
            <person name="Goeker M."/>
            <person name="Salamov A.A."/>
            <person name="Wisecaver J.H."/>
            <person name="Long T.M."/>
            <person name="Calvey C.H."/>
            <person name="Aerts A.L."/>
            <person name="Barry K.W."/>
            <person name="Choi C."/>
            <person name="Clum A."/>
            <person name="Coughlan A.Y."/>
            <person name="Deshpande S."/>
            <person name="Douglass A.P."/>
            <person name="Hanson S.J."/>
            <person name="Klenk H.-P."/>
            <person name="LaButti K.M."/>
            <person name="Lapidus A."/>
            <person name="Lindquist E.A."/>
            <person name="Lipzen A.M."/>
            <person name="Meier-Kolthoff J.P."/>
            <person name="Ohm R.A."/>
            <person name="Otillar R.P."/>
            <person name="Pangilinan J.L."/>
            <person name="Peng Y."/>
            <person name="Rokas A."/>
            <person name="Rosa C.A."/>
            <person name="Scheuner C."/>
            <person name="Sibirny A.A."/>
            <person name="Slot J.C."/>
            <person name="Stielow J.B."/>
            <person name="Sun H."/>
            <person name="Kurtzman C.P."/>
            <person name="Blackwell M."/>
            <person name="Grigoriev I.V."/>
            <person name="Jeffries T.W."/>
        </authorList>
    </citation>
    <scope>NUCLEOTIDE SEQUENCE [LARGE SCALE GENOMIC DNA]</scope>
    <source>
        <strain evidence="2 3">NRRL Y-2026</strain>
    </source>
</reference>
<dbReference type="RefSeq" id="XP_019020400.1">
    <property type="nucleotide sequence ID" value="XM_019163754.1"/>
</dbReference>
<organism evidence="2 3">
    <name type="scientific">Pichia membranifaciens NRRL Y-2026</name>
    <dbReference type="NCBI Taxonomy" id="763406"/>
    <lineage>
        <taxon>Eukaryota</taxon>
        <taxon>Fungi</taxon>
        <taxon>Dikarya</taxon>
        <taxon>Ascomycota</taxon>
        <taxon>Saccharomycotina</taxon>
        <taxon>Pichiomycetes</taxon>
        <taxon>Pichiales</taxon>
        <taxon>Pichiaceae</taxon>
        <taxon>Pichia</taxon>
    </lineage>
</organism>
<accession>A0A1E3NT08</accession>
<dbReference type="OrthoDB" id="3853857at2759"/>
<keyword evidence="3" id="KW-1185">Reference proteome</keyword>
<evidence type="ECO:0000313" key="2">
    <source>
        <dbReference type="EMBL" id="ODQ49287.1"/>
    </source>
</evidence>
<dbReference type="Gene3D" id="2.60.200.40">
    <property type="match status" value="1"/>
</dbReference>
<dbReference type="SUPFAM" id="SSF111331">
    <property type="entry name" value="NAD kinase/diacylglycerol kinase-like"/>
    <property type="match status" value="1"/>
</dbReference>
<dbReference type="GO" id="GO:0046512">
    <property type="term" value="P:sphingosine biosynthetic process"/>
    <property type="evidence" value="ECO:0007669"/>
    <property type="project" value="TreeGrafter"/>
</dbReference>
<dbReference type="Proteomes" id="UP000094455">
    <property type="component" value="Unassembled WGS sequence"/>
</dbReference>
<dbReference type="EMBL" id="KV454001">
    <property type="protein sequence ID" value="ODQ49287.1"/>
    <property type="molecule type" value="Genomic_DNA"/>
</dbReference>
<dbReference type="InterPro" id="IPR001206">
    <property type="entry name" value="Diacylglycerol_kinase_cat_dom"/>
</dbReference>
<name>A0A1E3NT08_9ASCO</name>
<dbReference type="GO" id="GO:0005737">
    <property type="term" value="C:cytoplasm"/>
    <property type="evidence" value="ECO:0007669"/>
    <property type="project" value="TreeGrafter"/>
</dbReference>